<name>A0A7L7KQM1_9MOLU</name>
<keyword evidence="2 5" id="KW-0812">Transmembrane</keyword>
<keyword evidence="4 5" id="KW-0472">Membrane</keyword>
<gene>
    <name evidence="7" type="ORF">G4Z02_04090</name>
</gene>
<feature type="transmembrane region" description="Helical" evidence="5">
    <location>
        <begin position="52"/>
        <end position="70"/>
    </location>
</feature>
<keyword evidence="3 5" id="KW-1133">Transmembrane helix</keyword>
<evidence type="ECO:0000256" key="5">
    <source>
        <dbReference type="SAM" id="Phobius"/>
    </source>
</evidence>
<dbReference type="EMBL" id="CP048914">
    <property type="protein sequence ID" value="QMS84967.1"/>
    <property type="molecule type" value="Genomic_DNA"/>
</dbReference>
<evidence type="ECO:0000256" key="2">
    <source>
        <dbReference type="ARBA" id="ARBA00022692"/>
    </source>
</evidence>
<dbReference type="Pfam" id="PF01957">
    <property type="entry name" value="NfeD"/>
    <property type="match status" value="1"/>
</dbReference>
<protein>
    <submittedName>
        <fullName evidence="7">NfeD family protein</fullName>
    </submittedName>
</protein>
<evidence type="ECO:0000313" key="7">
    <source>
        <dbReference type="EMBL" id="QMS84967.1"/>
    </source>
</evidence>
<dbReference type="Proteomes" id="UP000514720">
    <property type="component" value="Chromosome"/>
</dbReference>
<evidence type="ECO:0000256" key="4">
    <source>
        <dbReference type="ARBA" id="ARBA00023136"/>
    </source>
</evidence>
<accession>A0A7L7KQM1</accession>
<sequence length="144" mass="15713">MPDLMIIVWFIIVIVAAVIEMNTMDLASIWFSVGALIAFVLALIGVNIGWQIAAFILVSLVLVASVRPVAKNYFKTNAISTNADRLIGKVAVCTKEILVGERGEVKIDGKYWLAVTSGDRDIAIDERVEVLAIEGVKLIVDKIQ</sequence>
<comment type="subcellular location">
    <subcellularLocation>
        <location evidence="1">Membrane</location>
        <topology evidence="1">Multi-pass membrane protein</topology>
    </subcellularLocation>
</comment>
<dbReference type="PANTHER" id="PTHR33507:SF3">
    <property type="entry name" value="INNER MEMBRANE PROTEIN YBBJ"/>
    <property type="match status" value="1"/>
</dbReference>
<keyword evidence="8" id="KW-1185">Reference proteome</keyword>
<dbReference type="GO" id="GO:0005886">
    <property type="term" value="C:plasma membrane"/>
    <property type="evidence" value="ECO:0007669"/>
    <property type="project" value="TreeGrafter"/>
</dbReference>
<dbReference type="InterPro" id="IPR012340">
    <property type="entry name" value="NA-bd_OB-fold"/>
</dbReference>
<dbReference type="PANTHER" id="PTHR33507">
    <property type="entry name" value="INNER MEMBRANE PROTEIN YBBJ"/>
    <property type="match status" value="1"/>
</dbReference>
<feature type="domain" description="NfeD-like C-terminal" evidence="6">
    <location>
        <begin position="83"/>
        <end position="142"/>
    </location>
</feature>
<evidence type="ECO:0000259" key="6">
    <source>
        <dbReference type="Pfam" id="PF01957"/>
    </source>
</evidence>
<reference evidence="7 8" key="1">
    <citation type="submission" date="2020-02" db="EMBL/GenBank/DDBJ databases">
        <authorList>
            <person name="Zheng R.K."/>
            <person name="Sun C.M."/>
        </authorList>
    </citation>
    <scope>NUCLEOTIDE SEQUENCE [LARGE SCALE GENOMIC DNA]</scope>
    <source>
        <strain evidence="8">zrk13</strain>
    </source>
</reference>
<feature type="transmembrane region" description="Helical" evidence="5">
    <location>
        <begin position="29"/>
        <end position="46"/>
    </location>
</feature>
<dbReference type="SUPFAM" id="SSF141322">
    <property type="entry name" value="NfeD domain-like"/>
    <property type="match status" value="1"/>
</dbReference>
<evidence type="ECO:0000256" key="3">
    <source>
        <dbReference type="ARBA" id="ARBA00022989"/>
    </source>
</evidence>
<dbReference type="InterPro" id="IPR052165">
    <property type="entry name" value="Membrane_assoc_protease"/>
</dbReference>
<dbReference type="Gene3D" id="2.40.50.140">
    <property type="entry name" value="Nucleic acid-binding proteins"/>
    <property type="match status" value="1"/>
</dbReference>
<proteinExistence type="predicted"/>
<feature type="transmembrane region" description="Helical" evidence="5">
    <location>
        <begin position="6"/>
        <end position="22"/>
    </location>
</feature>
<dbReference type="RefSeq" id="WP_258878591.1">
    <property type="nucleotide sequence ID" value="NZ_CP048914.1"/>
</dbReference>
<evidence type="ECO:0000256" key="1">
    <source>
        <dbReference type="ARBA" id="ARBA00004141"/>
    </source>
</evidence>
<evidence type="ECO:0000313" key="8">
    <source>
        <dbReference type="Proteomes" id="UP000514720"/>
    </source>
</evidence>
<dbReference type="KEGG" id="xcl:G4Z02_04090"/>
<organism evidence="7 8">
    <name type="scientific">Candidatus Xianfuyuplasma coldseepsis</name>
    <dbReference type="NCBI Taxonomy" id="2782163"/>
    <lineage>
        <taxon>Bacteria</taxon>
        <taxon>Bacillati</taxon>
        <taxon>Mycoplasmatota</taxon>
        <taxon>Mollicutes</taxon>
        <taxon>Candidatus Izemoplasmatales</taxon>
        <taxon>Candidatus Izemoplasmataceae</taxon>
        <taxon>Candidatus Xianfuyuplasma</taxon>
    </lineage>
</organism>
<dbReference type="AlphaFoldDB" id="A0A7L7KQM1"/>
<dbReference type="InterPro" id="IPR002810">
    <property type="entry name" value="NfeD-like_C"/>
</dbReference>